<evidence type="ECO:0000313" key="3">
    <source>
        <dbReference type="Proteomes" id="UP001148018"/>
    </source>
</evidence>
<keyword evidence="3" id="KW-1185">Reference proteome</keyword>
<evidence type="ECO:0000256" key="1">
    <source>
        <dbReference type="SAM" id="MobiDB-lite"/>
    </source>
</evidence>
<organism evidence="2 3">
    <name type="scientific">Muraenolepis orangiensis</name>
    <name type="common">Patagonian moray cod</name>
    <dbReference type="NCBI Taxonomy" id="630683"/>
    <lineage>
        <taxon>Eukaryota</taxon>
        <taxon>Metazoa</taxon>
        <taxon>Chordata</taxon>
        <taxon>Craniata</taxon>
        <taxon>Vertebrata</taxon>
        <taxon>Euteleostomi</taxon>
        <taxon>Actinopterygii</taxon>
        <taxon>Neopterygii</taxon>
        <taxon>Teleostei</taxon>
        <taxon>Neoteleostei</taxon>
        <taxon>Acanthomorphata</taxon>
        <taxon>Zeiogadaria</taxon>
        <taxon>Gadariae</taxon>
        <taxon>Gadiformes</taxon>
        <taxon>Muraenolepidoidei</taxon>
        <taxon>Muraenolepididae</taxon>
        <taxon>Muraenolepis</taxon>
    </lineage>
</organism>
<dbReference type="Proteomes" id="UP001148018">
    <property type="component" value="Unassembled WGS sequence"/>
</dbReference>
<dbReference type="EMBL" id="JANIIK010000114">
    <property type="protein sequence ID" value="KAJ3590672.1"/>
    <property type="molecule type" value="Genomic_DNA"/>
</dbReference>
<sequence>MMPRKWGWSGLTTDHWYQRDWTPERETGHQRERLDTRERDWTPERETGHQRERLDTGQENRDRETGYRN</sequence>
<protein>
    <submittedName>
        <fullName evidence="2">Uncharacterized protein</fullName>
    </submittedName>
</protein>
<name>A0A9Q0DQ91_9TELE</name>
<gene>
    <name evidence="2" type="ORF">NHX12_008621</name>
</gene>
<dbReference type="AlphaFoldDB" id="A0A9Q0DQ91"/>
<evidence type="ECO:0000313" key="2">
    <source>
        <dbReference type="EMBL" id="KAJ3590672.1"/>
    </source>
</evidence>
<comment type="caution">
    <text evidence="2">The sequence shown here is derived from an EMBL/GenBank/DDBJ whole genome shotgun (WGS) entry which is preliminary data.</text>
</comment>
<feature type="region of interest" description="Disordered" evidence="1">
    <location>
        <begin position="19"/>
        <end position="69"/>
    </location>
</feature>
<reference evidence="2" key="1">
    <citation type="submission" date="2022-07" db="EMBL/GenBank/DDBJ databases">
        <title>Chromosome-level genome of Muraenolepis orangiensis.</title>
        <authorList>
            <person name="Kim J."/>
        </authorList>
    </citation>
    <scope>NUCLEOTIDE SEQUENCE</scope>
    <source>
        <strain evidence="2">KU_S4_2022</strain>
        <tissue evidence="2">Muscle</tissue>
    </source>
</reference>
<proteinExistence type="predicted"/>
<accession>A0A9Q0DQ91</accession>